<comment type="similarity">
    <text evidence="1 7">Belongs to the methyltransferase superfamily. RsmH family.</text>
</comment>
<comment type="function">
    <text evidence="7">Specifically methylates the N4 position of cytidine in position 1402 (C1402) of 16S rRNA.</text>
</comment>
<keyword evidence="9" id="KW-1185">Reference proteome</keyword>
<evidence type="ECO:0000313" key="8">
    <source>
        <dbReference type="EMBL" id="ADZ84046.1"/>
    </source>
</evidence>
<comment type="subcellular location">
    <subcellularLocation>
        <location evidence="7">Cytoplasm</location>
    </subcellularLocation>
</comment>
<dbReference type="SUPFAM" id="SSF53335">
    <property type="entry name" value="S-adenosyl-L-methionine-dependent methyltransferases"/>
    <property type="match status" value="1"/>
</dbReference>
<keyword evidence="6 7" id="KW-0949">S-adenosyl-L-methionine</keyword>
<evidence type="ECO:0000256" key="6">
    <source>
        <dbReference type="ARBA" id="ARBA00022691"/>
    </source>
</evidence>
<evidence type="ECO:0000313" key="9">
    <source>
        <dbReference type="Proteomes" id="UP000008467"/>
    </source>
</evidence>
<dbReference type="KEGG" id="cle:Clole_2338"/>
<dbReference type="GO" id="GO:0070475">
    <property type="term" value="P:rRNA base methylation"/>
    <property type="evidence" value="ECO:0007669"/>
    <property type="project" value="UniProtKB-UniRule"/>
</dbReference>
<dbReference type="EC" id="2.1.1.199" evidence="7"/>
<evidence type="ECO:0000256" key="7">
    <source>
        <dbReference type="HAMAP-Rule" id="MF_01007"/>
    </source>
</evidence>
<dbReference type="GO" id="GO:0071424">
    <property type="term" value="F:rRNA (cytosine-N4-)-methyltransferase activity"/>
    <property type="evidence" value="ECO:0007669"/>
    <property type="project" value="UniProtKB-UniRule"/>
</dbReference>
<dbReference type="PANTHER" id="PTHR11265:SF0">
    <property type="entry name" value="12S RRNA N4-METHYLCYTIDINE METHYLTRANSFERASE"/>
    <property type="match status" value="1"/>
</dbReference>
<dbReference type="PIRSF" id="PIRSF004486">
    <property type="entry name" value="MraW"/>
    <property type="match status" value="1"/>
</dbReference>
<dbReference type="Pfam" id="PF01795">
    <property type="entry name" value="Methyltransf_5"/>
    <property type="match status" value="1"/>
</dbReference>
<proteinExistence type="inferred from homology"/>
<protein>
    <recommendedName>
        <fullName evidence="7">Ribosomal RNA small subunit methyltransferase H</fullName>
        <ecNumber evidence="7">2.1.1.199</ecNumber>
    </recommendedName>
    <alternativeName>
        <fullName evidence="7">16S rRNA m(4)C1402 methyltransferase</fullName>
    </alternativeName>
    <alternativeName>
        <fullName evidence="7">rRNA (cytosine-N(4)-)-methyltransferase RsmH</fullName>
    </alternativeName>
</protein>
<feature type="binding site" evidence="7">
    <location>
        <position position="53"/>
    </location>
    <ligand>
        <name>S-adenosyl-L-methionine</name>
        <dbReference type="ChEBI" id="CHEBI:59789"/>
    </ligand>
</feature>
<evidence type="ECO:0000256" key="5">
    <source>
        <dbReference type="ARBA" id="ARBA00022679"/>
    </source>
</evidence>
<gene>
    <name evidence="7" type="primary">rsmH</name>
    <name evidence="8" type="ordered locus">Clole_2338</name>
</gene>
<dbReference type="Gene3D" id="1.10.150.170">
    <property type="entry name" value="Putative methyltransferase TM0872, insert domain"/>
    <property type="match status" value="1"/>
</dbReference>
<dbReference type="PANTHER" id="PTHR11265">
    <property type="entry name" value="S-ADENOSYL-METHYLTRANSFERASE MRAW"/>
    <property type="match status" value="1"/>
</dbReference>
<dbReference type="eggNOG" id="COG0275">
    <property type="taxonomic scope" value="Bacteria"/>
</dbReference>
<dbReference type="GO" id="GO:0005737">
    <property type="term" value="C:cytoplasm"/>
    <property type="evidence" value="ECO:0007669"/>
    <property type="project" value="UniProtKB-SubCell"/>
</dbReference>
<evidence type="ECO:0000256" key="1">
    <source>
        <dbReference type="ARBA" id="ARBA00010396"/>
    </source>
</evidence>
<feature type="binding site" evidence="7">
    <location>
        <begin position="33"/>
        <end position="35"/>
    </location>
    <ligand>
        <name>S-adenosyl-L-methionine</name>
        <dbReference type="ChEBI" id="CHEBI:59789"/>
    </ligand>
</feature>
<dbReference type="STRING" id="642492.Clole_2338"/>
<dbReference type="InterPro" id="IPR029063">
    <property type="entry name" value="SAM-dependent_MTases_sf"/>
</dbReference>
<keyword evidence="2 7" id="KW-0963">Cytoplasm</keyword>
<evidence type="ECO:0000256" key="3">
    <source>
        <dbReference type="ARBA" id="ARBA00022552"/>
    </source>
</evidence>
<dbReference type="AlphaFoldDB" id="F2JSA9"/>
<dbReference type="SUPFAM" id="SSF81799">
    <property type="entry name" value="Putative methyltransferase TM0872, insert domain"/>
    <property type="match status" value="1"/>
</dbReference>
<feature type="binding site" evidence="7">
    <location>
        <position position="101"/>
    </location>
    <ligand>
        <name>S-adenosyl-L-methionine</name>
        <dbReference type="ChEBI" id="CHEBI:59789"/>
    </ligand>
</feature>
<sequence length="311" mass="34904">MKFEHVSVLLNECIEGLAIKPNGTYVDGTLGGAGHARVVCNYLTEEGHFIGIDQDKNALAVSTERLKDVKPKVSIVNSNFEKVAEVLEVLGIEGVDGMLIDLGVSSHQLDEPSRGFSYMHDAPLDMRMDQDGAYTAYEVVNDMAEEELFRIIKEYGEEKWAKRIAQFIVEERKQKPIETTYELVEVIKKAIPQGARKDGPHPAKRTFQAIRIAVNRELEIIEPTIKAIVDKLNSGGRLCIITFHSLEDRIVKHAFRNLENPCTCAPHIPICVCGKKPLVKVITRKPILPSDEEIEINPRSRSAKLRIIEKL</sequence>
<dbReference type="InterPro" id="IPR023397">
    <property type="entry name" value="SAM-dep_MeTrfase_MraW_recog"/>
</dbReference>
<name>F2JSA9_CELLD</name>
<accession>F2JSA9</accession>
<keyword evidence="5 7" id="KW-0808">Transferase</keyword>
<dbReference type="NCBIfam" id="TIGR00006">
    <property type="entry name" value="16S rRNA (cytosine(1402)-N(4))-methyltransferase RsmH"/>
    <property type="match status" value="1"/>
</dbReference>
<dbReference type="Gene3D" id="3.40.50.150">
    <property type="entry name" value="Vaccinia Virus protein VP39"/>
    <property type="match status" value="1"/>
</dbReference>
<dbReference type="EMBL" id="CP002582">
    <property type="protein sequence ID" value="ADZ84046.1"/>
    <property type="molecule type" value="Genomic_DNA"/>
</dbReference>
<keyword evidence="4 7" id="KW-0489">Methyltransferase</keyword>
<dbReference type="RefSeq" id="WP_013657340.1">
    <property type="nucleotide sequence ID" value="NC_015275.1"/>
</dbReference>
<reference evidence="8 9" key="1">
    <citation type="journal article" date="2011" name="J. Bacteriol.">
        <title>Complete genome sequence of the cellulose-degrading bacterium Cellulosilyticum lentocellum.</title>
        <authorList>
            <consortium name="US DOE Joint Genome Institute"/>
            <person name="Miller D.A."/>
            <person name="Suen G."/>
            <person name="Bruce D."/>
            <person name="Copeland A."/>
            <person name="Cheng J.F."/>
            <person name="Detter C."/>
            <person name="Goodwin L.A."/>
            <person name="Han C.S."/>
            <person name="Hauser L.J."/>
            <person name="Land M.L."/>
            <person name="Lapidus A."/>
            <person name="Lucas S."/>
            <person name="Meincke L."/>
            <person name="Pitluck S."/>
            <person name="Tapia R."/>
            <person name="Teshima H."/>
            <person name="Woyke T."/>
            <person name="Fox B.G."/>
            <person name="Angert E.R."/>
            <person name="Currie C.R."/>
        </authorList>
    </citation>
    <scope>NUCLEOTIDE SEQUENCE [LARGE SCALE GENOMIC DNA]</scope>
    <source>
        <strain evidence="9">ATCC 49066 / DSM 5427 / NCIMB 11756 / RHM5</strain>
    </source>
</reference>
<dbReference type="FunFam" id="1.10.150.170:FF:000001">
    <property type="entry name" value="Ribosomal RNA small subunit methyltransferase H"/>
    <property type="match status" value="1"/>
</dbReference>
<feature type="binding site" evidence="7">
    <location>
        <position position="108"/>
    </location>
    <ligand>
        <name>S-adenosyl-L-methionine</name>
        <dbReference type="ChEBI" id="CHEBI:59789"/>
    </ligand>
</feature>
<evidence type="ECO:0000256" key="4">
    <source>
        <dbReference type="ARBA" id="ARBA00022603"/>
    </source>
</evidence>
<dbReference type="Proteomes" id="UP000008467">
    <property type="component" value="Chromosome"/>
</dbReference>
<dbReference type="HAMAP" id="MF_01007">
    <property type="entry name" value="16SrRNA_methyltr_H"/>
    <property type="match status" value="1"/>
</dbReference>
<comment type="catalytic activity">
    <reaction evidence="7">
        <text>cytidine(1402) in 16S rRNA + S-adenosyl-L-methionine = N(4)-methylcytidine(1402) in 16S rRNA + S-adenosyl-L-homocysteine + H(+)</text>
        <dbReference type="Rhea" id="RHEA:42928"/>
        <dbReference type="Rhea" id="RHEA-COMP:10286"/>
        <dbReference type="Rhea" id="RHEA-COMP:10287"/>
        <dbReference type="ChEBI" id="CHEBI:15378"/>
        <dbReference type="ChEBI" id="CHEBI:57856"/>
        <dbReference type="ChEBI" id="CHEBI:59789"/>
        <dbReference type="ChEBI" id="CHEBI:74506"/>
        <dbReference type="ChEBI" id="CHEBI:82748"/>
        <dbReference type="EC" id="2.1.1.199"/>
    </reaction>
</comment>
<feature type="binding site" evidence="7">
    <location>
        <position position="80"/>
    </location>
    <ligand>
        <name>S-adenosyl-L-methionine</name>
        <dbReference type="ChEBI" id="CHEBI:59789"/>
    </ligand>
</feature>
<dbReference type="HOGENOM" id="CLU_038422_2_0_9"/>
<dbReference type="InterPro" id="IPR002903">
    <property type="entry name" value="RsmH"/>
</dbReference>
<organism evidence="8 9">
    <name type="scientific">Cellulosilyticum lentocellum (strain ATCC 49066 / DSM 5427 / NCIMB 11756 / RHM5)</name>
    <name type="common">Clostridium lentocellum</name>
    <dbReference type="NCBI Taxonomy" id="642492"/>
    <lineage>
        <taxon>Bacteria</taxon>
        <taxon>Bacillati</taxon>
        <taxon>Bacillota</taxon>
        <taxon>Clostridia</taxon>
        <taxon>Lachnospirales</taxon>
        <taxon>Cellulosilyticaceae</taxon>
        <taxon>Cellulosilyticum</taxon>
    </lineage>
</organism>
<keyword evidence="3 7" id="KW-0698">rRNA processing</keyword>
<evidence type="ECO:0000256" key="2">
    <source>
        <dbReference type="ARBA" id="ARBA00022490"/>
    </source>
</evidence>